<proteinExistence type="inferred from homology"/>
<protein>
    <submittedName>
        <fullName evidence="12">Potassium channel subfamily K member 18-like</fullName>
    </submittedName>
</protein>
<feature type="transmembrane region" description="Helical" evidence="9">
    <location>
        <begin position="33"/>
        <end position="53"/>
    </location>
</feature>
<accession>A0ABM0MIR3</accession>
<feature type="domain" description="Potassium channel" evidence="10">
    <location>
        <begin position="114"/>
        <end position="171"/>
    </location>
</feature>
<feature type="transmembrane region" description="Helical" evidence="9">
    <location>
        <begin position="116"/>
        <end position="138"/>
    </location>
</feature>
<reference evidence="12" key="1">
    <citation type="submission" date="2025-08" db="UniProtKB">
        <authorList>
            <consortium name="RefSeq"/>
        </authorList>
    </citation>
    <scope>IDENTIFICATION</scope>
    <source>
        <tissue evidence="12">Testes</tissue>
    </source>
</reference>
<keyword evidence="5 8" id="KW-0406">Ion transport</keyword>
<dbReference type="Gene3D" id="1.10.287.70">
    <property type="match status" value="2"/>
</dbReference>
<evidence type="ECO:0000313" key="11">
    <source>
        <dbReference type="Proteomes" id="UP000694865"/>
    </source>
</evidence>
<dbReference type="Proteomes" id="UP000694865">
    <property type="component" value="Unplaced"/>
</dbReference>
<evidence type="ECO:0000256" key="9">
    <source>
        <dbReference type="SAM" id="Phobius"/>
    </source>
</evidence>
<evidence type="ECO:0000256" key="4">
    <source>
        <dbReference type="ARBA" id="ARBA00022989"/>
    </source>
</evidence>
<dbReference type="Pfam" id="PF07885">
    <property type="entry name" value="Ion_trans_2"/>
    <property type="match status" value="2"/>
</dbReference>
<feature type="transmembrane region" description="Helical" evidence="9">
    <location>
        <begin position="450"/>
        <end position="470"/>
    </location>
</feature>
<dbReference type="PRINTS" id="PR01333">
    <property type="entry name" value="2POREKCHANEL"/>
</dbReference>
<keyword evidence="7 8" id="KW-0407">Ion channel</keyword>
<keyword evidence="4 9" id="KW-1133">Transmembrane helix</keyword>
<evidence type="ECO:0000256" key="7">
    <source>
        <dbReference type="ARBA" id="ARBA00023303"/>
    </source>
</evidence>
<evidence type="ECO:0000256" key="2">
    <source>
        <dbReference type="ARBA" id="ARBA00022448"/>
    </source>
</evidence>
<keyword evidence="3 8" id="KW-0812">Transmembrane</keyword>
<gene>
    <name evidence="12" type="primary">LOC102806448</name>
</gene>
<evidence type="ECO:0000256" key="8">
    <source>
        <dbReference type="RuleBase" id="RU003857"/>
    </source>
</evidence>
<feature type="transmembrane region" description="Helical" evidence="9">
    <location>
        <begin position="150"/>
        <end position="175"/>
    </location>
</feature>
<name>A0ABM0MIR3_SACKO</name>
<feature type="transmembrane region" description="Helical" evidence="9">
    <location>
        <begin position="513"/>
        <end position="533"/>
    </location>
</feature>
<keyword evidence="2 8" id="KW-0813">Transport</keyword>
<dbReference type="PANTHER" id="PTHR11003">
    <property type="entry name" value="POTASSIUM CHANNEL, SUBFAMILY K"/>
    <property type="match status" value="1"/>
</dbReference>
<organism evidence="11 12">
    <name type="scientific">Saccoglossus kowalevskii</name>
    <name type="common">Acorn worm</name>
    <dbReference type="NCBI Taxonomy" id="10224"/>
    <lineage>
        <taxon>Eukaryota</taxon>
        <taxon>Metazoa</taxon>
        <taxon>Hemichordata</taxon>
        <taxon>Enteropneusta</taxon>
        <taxon>Harrimaniidae</taxon>
        <taxon>Saccoglossus</taxon>
    </lineage>
</organism>
<evidence type="ECO:0000313" key="12">
    <source>
        <dbReference type="RefSeq" id="XP_006819904.1"/>
    </source>
</evidence>
<dbReference type="PANTHER" id="PTHR11003:SF334">
    <property type="entry name" value="FI03418P"/>
    <property type="match status" value="1"/>
</dbReference>
<comment type="similarity">
    <text evidence="8">Belongs to the two pore domain potassium channel (TC 1.A.1.8) family.</text>
</comment>
<evidence type="ECO:0000259" key="10">
    <source>
        <dbReference type="Pfam" id="PF07885"/>
    </source>
</evidence>
<feature type="domain" description="Potassium channel" evidence="10">
    <location>
        <begin position="458"/>
        <end position="532"/>
    </location>
</feature>
<comment type="subcellular location">
    <subcellularLocation>
        <location evidence="1">Membrane</location>
        <topology evidence="1">Multi-pass membrane protein</topology>
    </subcellularLocation>
</comment>
<dbReference type="InterPro" id="IPR003280">
    <property type="entry name" value="2pore_dom_K_chnl"/>
</dbReference>
<feature type="transmembrane region" description="Helical" evidence="9">
    <location>
        <begin position="482"/>
        <end position="501"/>
    </location>
</feature>
<keyword evidence="6 9" id="KW-0472">Membrane</keyword>
<sequence length="557" mass="61461">MVQGGSGLAPNNAGLCGCCTKHSKFLGKLRTSVILTITLLVYLFMGTFIFQVIEGAGTSNKFYGRVPEIRDNFTAELTQSCNVLGEANFSEVASKLLKRFEDILQKASVGPTGAELWSWTSTCLFCVSVITTIGYGYLAPVTVGGRVFCMMYALVGIPLNLAFLSYAGAVVAMPFQFVIERCIQHMSKTHNQVKRQVSNSYITNHQTIMEIPASYEYTTDTQSITGISRDFTGTVTNTPCEKDATCQRKGADARTCTHTEGYTNWSAMNTIETESRGTENAHDQPSMDETPEGVQVQLSTDEIRQGVPDFSTPTTNCEDLNKSASQGKIYIFRCRKIEYNSPRNLILALTDDADQNSSVTISPSTDEQSYLLLITNQPGKTPHTLPDAIHEHKVCDIQYFDIISHQTEAETMTTEVRKSSSSQMYVRQERIAAQTCSSTEEESSESYNSVPISLLAVMLILYTCVGAAIFRLYEDWSYFDSFYFSVITITTIGFGDMVPTLEFTSGEKQLGAALVMAYIVIGLVILSVCFTLSEKKLIAKVKKLPGKCKKCSKDSDL</sequence>
<evidence type="ECO:0000256" key="5">
    <source>
        <dbReference type="ARBA" id="ARBA00023065"/>
    </source>
</evidence>
<dbReference type="SUPFAM" id="SSF81324">
    <property type="entry name" value="Voltage-gated potassium channels"/>
    <property type="match status" value="2"/>
</dbReference>
<evidence type="ECO:0000256" key="3">
    <source>
        <dbReference type="ARBA" id="ARBA00022692"/>
    </source>
</evidence>
<evidence type="ECO:0000256" key="6">
    <source>
        <dbReference type="ARBA" id="ARBA00023136"/>
    </source>
</evidence>
<keyword evidence="11" id="KW-1185">Reference proteome</keyword>
<dbReference type="InterPro" id="IPR013099">
    <property type="entry name" value="K_chnl_dom"/>
</dbReference>
<dbReference type="RefSeq" id="XP_006819904.1">
    <property type="nucleotide sequence ID" value="XM_006819841.1"/>
</dbReference>
<evidence type="ECO:0000256" key="1">
    <source>
        <dbReference type="ARBA" id="ARBA00004141"/>
    </source>
</evidence>
<dbReference type="GeneID" id="102806448"/>